<dbReference type="InterPro" id="IPR036940">
    <property type="entry name" value="PI3/4_kinase_cat_sf"/>
</dbReference>
<dbReference type="InterPro" id="IPR011009">
    <property type="entry name" value="Kinase-like_dom_sf"/>
</dbReference>
<dbReference type="PANTHER" id="PTHR10048:SF22">
    <property type="entry name" value="PHOSPHATIDYLINOSITOL 4-KINASE BETA"/>
    <property type="match status" value="1"/>
</dbReference>
<keyword evidence="1" id="KW-0808">Transferase</keyword>
<dbReference type="InterPro" id="IPR000403">
    <property type="entry name" value="PI3/4_kinase_cat_dom"/>
</dbReference>
<name>A0AAD5M4U4_PYTIN</name>
<evidence type="ECO:0008006" key="8">
    <source>
        <dbReference type="Google" id="ProtNLM"/>
    </source>
</evidence>
<feature type="region of interest" description="Disordered" evidence="3">
    <location>
        <begin position="18"/>
        <end position="70"/>
    </location>
</feature>
<keyword evidence="7" id="KW-1185">Reference proteome</keyword>
<dbReference type="SUPFAM" id="SSF56112">
    <property type="entry name" value="Protein kinase-like (PK-like)"/>
    <property type="match status" value="1"/>
</dbReference>
<gene>
    <name evidence="6" type="ORF">P43SY_003763</name>
</gene>
<dbReference type="Gene3D" id="3.30.1010.10">
    <property type="entry name" value="Phosphatidylinositol 3-kinase Catalytic Subunit, Chain A, domain 4"/>
    <property type="match status" value="1"/>
</dbReference>
<evidence type="ECO:0000259" key="5">
    <source>
        <dbReference type="PROSITE" id="PS50290"/>
    </source>
</evidence>
<evidence type="ECO:0000256" key="1">
    <source>
        <dbReference type="ARBA" id="ARBA00022679"/>
    </source>
</evidence>
<dbReference type="PROSITE" id="PS50290">
    <property type="entry name" value="PI3_4_KINASE_3"/>
    <property type="match status" value="1"/>
</dbReference>
<dbReference type="InterPro" id="IPR015433">
    <property type="entry name" value="PI3/4_kinase"/>
</dbReference>
<dbReference type="InterPro" id="IPR001849">
    <property type="entry name" value="PH_domain"/>
</dbReference>
<dbReference type="Gene3D" id="1.10.1070.11">
    <property type="entry name" value="Phosphatidylinositol 3-/4-kinase, catalytic domain"/>
    <property type="match status" value="1"/>
</dbReference>
<dbReference type="PANTHER" id="PTHR10048">
    <property type="entry name" value="PHOSPHATIDYLINOSITOL KINASE"/>
    <property type="match status" value="1"/>
</dbReference>
<dbReference type="EMBL" id="JAKCXM010000388">
    <property type="protein sequence ID" value="KAJ0394733.1"/>
    <property type="molecule type" value="Genomic_DNA"/>
</dbReference>
<protein>
    <recommendedName>
        <fullName evidence="8">Phosphatidylinositol 3 and 4-kinase-like protein</fullName>
    </recommendedName>
</protein>
<evidence type="ECO:0000256" key="3">
    <source>
        <dbReference type="SAM" id="MobiDB-lite"/>
    </source>
</evidence>
<dbReference type="AlphaFoldDB" id="A0AAD5M4U4"/>
<dbReference type="SMART" id="SM00233">
    <property type="entry name" value="PH"/>
    <property type="match status" value="1"/>
</dbReference>
<feature type="compositionally biased region" description="Basic and acidic residues" evidence="3">
    <location>
        <begin position="189"/>
        <end position="202"/>
    </location>
</feature>
<evidence type="ECO:0000313" key="7">
    <source>
        <dbReference type="Proteomes" id="UP001209570"/>
    </source>
</evidence>
<dbReference type="Proteomes" id="UP001209570">
    <property type="component" value="Unassembled WGS sequence"/>
</dbReference>
<feature type="compositionally biased region" description="Acidic residues" evidence="3">
    <location>
        <begin position="33"/>
        <end position="52"/>
    </location>
</feature>
<evidence type="ECO:0000256" key="2">
    <source>
        <dbReference type="ARBA" id="ARBA00022777"/>
    </source>
</evidence>
<dbReference type="GO" id="GO:0016020">
    <property type="term" value="C:membrane"/>
    <property type="evidence" value="ECO:0007669"/>
    <property type="project" value="TreeGrafter"/>
</dbReference>
<dbReference type="GO" id="GO:0005737">
    <property type="term" value="C:cytoplasm"/>
    <property type="evidence" value="ECO:0007669"/>
    <property type="project" value="TreeGrafter"/>
</dbReference>
<feature type="domain" description="PH" evidence="4">
    <location>
        <begin position="77"/>
        <end position="179"/>
    </location>
</feature>
<dbReference type="PROSITE" id="PS00916">
    <property type="entry name" value="PI3_4_KINASE_2"/>
    <property type="match status" value="1"/>
</dbReference>
<organism evidence="6 7">
    <name type="scientific">Pythium insidiosum</name>
    <name type="common">Pythiosis disease agent</name>
    <dbReference type="NCBI Taxonomy" id="114742"/>
    <lineage>
        <taxon>Eukaryota</taxon>
        <taxon>Sar</taxon>
        <taxon>Stramenopiles</taxon>
        <taxon>Oomycota</taxon>
        <taxon>Peronosporomycetes</taxon>
        <taxon>Pythiales</taxon>
        <taxon>Pythiaceae</taxon>
        <taxon>Pythium</taxon>
    </lineage>
</organism>
<dbReference type="SUPFAM" id="SSF50729">
    <property type="entry name" value="PH domain-like"/>
    <property type="match status" value="1"/>
</dbReference>
<dbReference type="SMART" id="SM00146">
    <property type="entry name" value="PI3Kc"/>
    <property type="match status" value="1"/>
</dbReference>
<dbReference type="GO" id="GO:0046854">
    <property type="term" value="P:phosphatidylinositol phosphate biosynthetic process"/>
    <property type="evidence" value="ECO:0007669"/>
    <property type="project" value="InterPro"/>
</dbReference>
<dbReference type="InterPro" id="IPR011993">
    <property type="entry name" value="PH-like_dom_sf"/>
</dbReference>
<sequence length="633" mass="70914">MMASTEVAALELEHVQLADIPDHGAASVSRDPCEEEDGEHEREEEDEEEDGAALDADHRGVHTSSKAGDSDVDALEKVRLEGYLRKRYSSSLYMGSWRYCVLQGAQLRWFMTRELAQQGGPLRGEIWISGVEPWSGQGAVNRYPHAFAVRTSTNRVVLCSAKTSAEKEQWISALQRCVALEKSARRSGRPHDTHGHESAERRRIVPEDAVRAATATLPPAPVSIAVSDLTTVAEFMKSLAANPLGLRALTARRTDQPMTPHEAELYKRTMHKLREGPMSLVKTIKILYQTRQKPHLFCAACQRLPFYVENCIDRVENLWYQILHLVQCCDTEFDSYSVQLFCLKRVIGAICLSTMNLCGPKTVMAASEMGIFKASWLTSKVFGESWEERKERIRQESPHGDSLGWQLFSVIVKTNDDLRQEVFTMQLLNKFKSVFEFEGLDLWLRTYRIVATGANIGLLETINDACSIDHLKKSYNGGNLSDYFRATFGEPSSVEFKTAQRNFIRSMAAYSIVTYLLLVKDRHNGNILLTSDGHIVHIDFGFILGIAPGGMLSIEDAPFKLTTEMVDVMGGLHSPGFARYRQLIVLVVLLPGSLEIKTDTLQLELLLCQLQTQLLYFSAKLQIASLGLLAAFS</sequence>
<dbReference type="Pfam" id="PF00169">
    <property type="entry name" value="PH"/>
    <property type="match status" value="1"/>
</dbReference>
<accession>A0AAD5M4U4</accession>
<dbReference type="GO" id="GO:0048015">
    <property type="term" value="P:phosphatidylinositol-mediated signaling"/>
    <property type="evidence" value="ECO:0007669"/>
    <property type="project" value="TreeGrafter"/>
</dbReference>
<reference evidence="6" key="1">
    <citation type="submission" date="2021-12" db="EMBL/GenBank/DDBJ databases">
        <title>Prjna785345.</title>
        <authorList>
            <person name="Rujirawat T."/>
            <person name="Krajaejun T."/>
        </authorList>
    </citation>
    <scope>NUCLEOTIDE SEQUENCE</scope>
    <source>
        <strain evidence="6">Pi057C3</strain>
    </source>
</reference>
<feature type="domain" description="PI3K/PI4K catalytic" evidence="5">
    <location>
        <begin position="387"/>
        <end position="633"/>
    </location>
</feature>
<comment type="caution">
    <text evidence="6">The sequence shown here is derived from an EMBL/GenBank/DDBJ whole genome shotgun (WGS) entry which is preliminary data.</text>
</comment>
<dbReference type="GO" id="GO:0004430">
    <property type="term" value="F:1-phosphatidylinositol 4-kinase activity"/>
    <property type="evidence" value="ECO:0007669"/>
    <property type="project" value="TreeGrafter"/>
</dbReference>
<evidence type="ECO:0000313" key="6">
    <source>
        <dbReference type="EMBL" id="KAJ0394733.1"/>
    </source>
</evidence>
<dbReference type="PROSITE" id="PS50003">
    <property type="entry name" value="PH_DOMAIN"/>
    <property type="match status" value="1"/>
</dbReference>
<dbReference type="Gene3D" id="2.30.29.30">
    <property type="entry name" value="Pleckstrin-homology domain (PH domain)/Phosphotyrosine-binding domain (PTB)"/>
    <property type="match status" value="1"/>
</dbReference>
<keyword evidence="2" id="KW-0418">Kinase</keyword>
<dbReference type="Pfam" id="PF00454">
    <property type="entry name" value="PI3_PI4_kinase"/>
    <property type="match status" value="1"/>
</dbReference>
<feature type="region of interest" description="Disordered" evidence="3">
    <location>
        <begin position="182"/>
        <end position="202"/>
    </location>
</feature>
<proteinExistence type="predicted"/>
<dbReference type="PROSITE" id="PS00915">
    <property type="entry name" value="PI3_4_KINASE_1"/>
    <property type="match status" value="1"/>
</dbReference>
<evidence type="ECO:0000259" key="4">
    <source>
        <dbReference type="PROSITE" id="PS50003"/>
    </source>
</evidence>
<dbReference type="InterPro" id="IPR018936">
    <property type="entry name" value="PI3/4_kinase_CS"/>
</dbReference>